<evidence type="ECO:0000313" key="2">
    <source>
        <dbReference type="Proteomes" id="UP000790709"/>
    </source>
</evidence>
<protein>
    <submittedName>
        <fullName evidence="1">Uncharacterized protein</fullName>
    </submittedName>
</protein>
<sequence>MQLAFDVILLAFALFAAVKHALETRQLHGKWSINPLVKALVADQIIYFIGNVIWQATAIPLASPNSNAVGSSFMGGVNSFFNAFVVSAGPHMVISLRAQEVQTMEGTSHGEMSTIQFGARDLPAPSVEERERESGPMVERSCGSTGRQADDEA</sequence>
<proteinExistence type="predicted"/>
<dbReference type="Proteomes" id="UP000790709">
    <property type="component" value="Unassembled WGS sequence"/>
</dbReference>
<evidence type="ECO:0000313" key="1">
    <source>
        <dbReference type="EMBL" id="KAH7920095.1"/>
    </source>
</evidence>
<reference evidence="1" key="1">
    <citation type="journal article" date="2021" name="New Phytol.">
        <title>Evolutionary innovations through gain and loss of genes in the ectomycorrhizal Boletales.</title>
        <authorList>
            <person name="Wu G."/>
            <person name="Miyauchi S."/>
            <person name="Morin E."/>
            <person name="Kuo A."/>
            <person name="Drula E."/>
            <person name="Varga T."/>
            <person name="Kohler A."/>
            <person name="Feng B."/>
            <person name="Cao Y."/>
            <person name="Lipzen A."/>
            <person name="Daum C."/>
            <person name="Hundley H."/>
            <person name="Pangilinan J."/>
            <person name="Johnson J."/>
            <person name="Barry K."/>
            <person name="LaButti K."/>
            <person name="Ng V."/>
            <person name="Ahrendt S."/>
            <person name="Min B."/>
            <person name="Choi I.G."/>
            <person name="Park H."/>
            <person name="Plett J.M."/>
            <person name="Magnuson J."/>
            <person name="Spatafora J.W."/>
            <person name="Nagy L.G."/>
            <person name="Henrissat B."/>
            <person name="Grigoriev I.V."/>
            <person name="Yang Z.L."/>
            <person name="Xu J."/>
            <person name="Martin F.M."/>
        </authorList>
    </citation>
    <scope>NUCLEOTIDE SEQUENCE</scope>
    <source>
        <strain evidence="1">KUC20120723A-06</strain>
    </source>
</reference>
<comment type="caution">
    <text evidence="1">The sequence shown here is derived from an EMBL/GenBank/DDBJ whole genome shotgun (WGS) entry which is preliminary data.</text>
</comment>
<organism evidence="1 2">
    <name type="scientific">Leucogyrophana mollusca</name>
    <dbReference type="NCBI Taxonomy" id="85980"/>
    <lineage>
        <taxon>Eukaryota</taxon>
        <taxon>Fungi</taxon>
        <taxon>Dikarya</taxon>
        <taxon>Basidiomycota</taxon>
        <taxon>Agaricomycotina</taxon>
        <taxon>Agaricomycetes</taxon>
        <taxon>Agaricomycetidae</taxon>
        <taxon>Boletales</taxon>
        <taxon>Boletales incertae sedis</taxon>
        <taxon>Leucogyrophana</taxon>
    </lineage>
</organism>
<name>A0ACB8B317_9AGAM</name>
<accession>A0ACB8B317</accession>
<dbReference type="EMBL" id="MU266604">
    <property type="protein sequence ID" value="KAH7920095.1"/>
    <property type="molecule type" value="Genomic_DNA"/>
</dbReference>
<keyword evidence="2" id="KW-1185">Reference proteome</keyword>
<gene>
    <name evidence="1" type="ORF">BV22DRAFT_1133342</name>
</gene>